<sequence length="463" mass="51188">MVAITGHSVLTEDNHSKVNLSKSHAEFVMKNVSIHEPGDVGWSVYRIYKWHKPTQEMIIFSFFVGYTSMMIPMGLMAQKFGGKRPIMVALLVNGIISIISPWVPIFAGWVGLSVCRLLQGMTQAAFYPCIHTMLAKWAPLNERGRLSTYVYTGSQFGTILIFQISGLFAGSPSLGWPATFWLCGVLSLVMLGLFSWLGAATPHEDATITSEELAYIMEDGNADVFPKKRSTPWKHILTSTAVWGLVATHAGSAAGYLLVLTQIPTYMNEVLGVDIKRNGLYSSMPYIAMYIMAIVFGFLSDFAVNRRIMSIANIRRTANTIGMVLSGIFLIAFSFVNSTLLAVVLLILSLGVHSGVHVGFHINQIDLAPNFAGPIMALGNMVANLVSLLVPVIVSNIVKDDMKNQHKWQVVFMIIGGFQFLTNAIFVIFVKGTVQPWNFYGEQETDIEKEEMKVLEKKNNAKT</sequence>
<dbReference type="InterPro" id="IPR020846">
    <property type="entry name" value="MFS_dom"/>
</dbReference>
<gene>
    <name evidence="7" type="ORF">O3G_MSEX005920</name>
</gene>
<evidence type="ECO:0000256" key="4">
    <source>
        <dbReference type="ARBA" id="ARBA00023136"/>
    </source>
</evidence>
<dbReference type="EMBL" id="JH668370">
    <property type="protein sequence ID" value="KAG6449198.1"/>
    <property type="molecule type" value="Genomic_DNA"/>
</dbReference>
<keyword evidence="2 5" id="KW-0812">Transmembrane</keyword>
<feature type="transmembrane region" description="Helical" evidence="5">
    <location>
        <begin position="371"/>
        <end position="398"/>
    </location>
</feature>
<comment type="caution">
    <text evidence="7">The sequence shown here is derived from an EMBL/GenBank/DDBJ whole genome shotgun (WGS) entry which is preliminary data.</text>
</comment>
<feature type="transmembrane region" description="Helical" evidence="5">
    <location>
        <begin position="410"/>
        <end position="430"/>
    </location>
</feature>
<keyword evidence="4 5" id="KW-0472">Membrane</keyword>
<feature type="transmembrane region" description="Helical" evidence="5">
    <location>
        <begin position="174"/>
        <end position="197"/>
    </location>
</feature>
<name>A0A921Z1D3_MANSE</name>
<dbReference type="GO" id="GO:0022857">
    <property type="term" value="F:transmembrane transporter activity"/>
    <property type="evidence" value="ECO:0007669"/>
    <property type="project" value="InterPro"/>
</dbReference>
<keyword evidence="8" id="KW-1185">Reference proteome</keyword>
<feature type="transmembrane region" description="Helical" evidence="5">
    <location>
        <begin position="57"/>
        <end position="76"/>
    </location>
</feature>
<organism evidence="7 8">
    <name type="scientific">Manduca sexta</name>
    <name type="common">Tobacco hawkmoth</name>
    <name type="synonym">Tobacco hornworm</name>
    <dbReference type="NCBI Taxonomy" id="7130"/>
    <lineage>
        <taxon>Eukaryota</taxon>
        <taxon>Metazoa</taxon>
        <taxon>Ecdysozoa</taxon>
        <taxon>Arthropoda</taxon>
        <taxon>Hexapoda</taxon>
        <taxon>Insecta</taxon>
        <taxon>Pterygota</taxon>
        <taxon>Neoptera</taxon>
        <taxon>Endopterygota</taxon>
        <taxon>Lepidoptera</taxon>
        <taxon>Glossata</taxon>
        <taxon>Ditrysia</taxon>
        <taxon>Bombycoidea</taxon>
        <taxon>Sphingidae</taxon>
        <taxon>Sphinginae</taxon>
        <taxon>Sphingini</taxon>
        <taxon>Manduca</taxon>
    </lineage>
</organism>
<keyword evidence="3 5" id="KW-1133">Transmembrane helix</keyword>
<evidence type="ECO:0000313" key="8">
    <source>
        <dbReference type="Proteomes" id="UP000791440"/>
    </source>
</evidence>
<dbReference type="InterPro" id="IPR011701">
    <property type="entry name" value="MFS"/>
</dbReference>
<protein>
    <recommendedName>
        <fullName evidence="6">Major facilitator superfamily (MFS) profile domain-containing protein</fullName>
    </recommendedName>
</protein>
<dbReference type="Pfam" id="PF07690">
    <property type="entry name" value="MFS_1"/>
    <property type="match status" value="1"/>
</dbReference>
<dbReference type="PANTHER" id="PTHR11662:SF280">
    <property type="entry name" value="FI21844P1-RELATED"/>
    <property type="match status" value="1"/>
</dbReference>
<proteinExistence type="predicted"/>
<evidence type="ECO:0000256" key="2">
    <source>
        <dbReference type="ARBA" id="ARBA00022692"/>
    </source>
</evidence>
<accession>A0A921Z1D3</accession>
<comment type="subcellular location">
    <subcellularLocation>
        <location evidence="1">Membrane</location>
        <topology evidence="1">Multi-pass membrane protein</topology>
    </subcellularLocation>
</comment>
<evidence type="ECO:0000256" key="1">
    <source>
        <dbReference type="ARBA" id="ARBA00004141"/>
    </source>
</evidence>
<evidence type="ECO:0000313" key="7">
    <source>
        <dbReference type="EMBL" id="KAG6449198.1"/>
    </source>
</evidence>
<dbReference type="FunFam" id="1.20.1250.20:FF:000532">
    <property type="entry name" value="SLC (SoLute Carrier) homolog"/>
    <property type="match status" value="1"/>
</dbReference>
<evidence type="ECO:0000256" key="3">
    <source>
        <dbReference type="ARBA" id="ARBA00022989"/>
    </source>
</evidence>
<evidence type="ECO:0000259" key="6">
    <source>
        <dbReference type="PROSITE" id="PS50850"/>
    </source>
</evidence>
<dbReference type="Proteomes" id="UP000791440">
    <property type="component" value="Unassembled WGS sequence"/>
</dbReference>
<feature type="transmembrane region" description="Helical" evidence="5">
    <location>
        <begin position="283"/>
        <end position="304"/>
    </location>
</feature>
<dbReference type="PROSITE" id="PS50850">
    <property type="entry name" value="MFS"/>
    <property type="match status" value="1"/>
</dbReference>
<feature type="transmembrane region" description="Helical" evidence="5">
    <location>
        <begin position="88"/>
        <end position="111"/>
    </location>
</feature>
<reference evidence="7" key="2">
    <citation type="submission" date="2020-12" db="EMBL/GenBank/DDBJ databases">
        <authorList>
            <person name="Kanost M."/>
        </authorList>
    </citation>
    <scope>NUCLEOTIDE SEQUENCE</scope>
</reference>
<evidence type="ECO:0000256" key="5">
    <source>
        <dbReference type="SAM" id="Phobius"/>
    </source>
</evidence>
<dbReference type="PANTHER" id="PTHR11662">
    <property type="entry name" value="SOLUTE CARRIER FAMILY 17"/>
    <property type="match status" value="1"/>
</dbReference>
<dbReference type="InterPro" id="IPR050382">
    <property type="entry name" value="MFS_Na/Anion_cotransporter"/>
</dbReference>
<dbReference type="GO" id="GO:0016020">
    <property type="term" value="C:membrane"/>
    <property type="evidence" value="ECO:0007669"/>
    <property type="project" value="UniProtKB-SubCell"/>
</dbReference>
<feature type="transmembrane region" description="Helical" evidence="5">
    <location>
        <begin position="324"/>
        <end position="351"/>
    </location>
</feature>
<feature type="transmembrane region" description="Helical" evidence="5">
    <location>
        <begin position="236"/>
        <end position="263"/>
    </location>
</feature>
<dbReference type="AlphaFoldDB" id="A0A921Z1D3"/>
<reference evidence="7" key="1">
    <citation type="journal article" date="2016" name="Insect Biochem. Mol. Biol.">
        <title>Multifaceted biological insights from a draft genome sequence of the tobacco hornworm moth, Manduca sexta.</title>
        <authorList>
            <person name="Kanost M.R."/>
            <person name="Arrese E.L."/>
            <person name="Cao X."/>
            <person name="Chen Y.R."/>
            <person name="Chellapilla S."/>
            <person name="Goldsmith M.R."/>
            <person name="Grosse-Wilde E."/>
            <person name="Heckel D.G."/>
            <person name="Herndon N."/>
            <person name="Jiang H."/>
            <person name="Papanicolaou A."/>
            <person name="Qu J."/>
            <person name="Soulages J.L."/>
            <person name="Vogel H."/>
            <person name="Walters J."/>
            <person name="Waterhouse R.M."/>
            <person name="Ahn S.J."/>
            <person name="Almeida F.C."/>
            <person name="An C."/>
            <person name="Aqrawi P."/>
            <person name="Bretschneider A."/>
            <person name="Bryant W.B."/>
            <person name="Bucks S."/>
            <person name="Chao H."/>
            <person name="Chevignon G."/>
            <person name="Christen J.M."/>
            <person name="Clarke D.F."/>
            <person name="Dittmer N.T."/>
            <person name="Ferguson L.C.F."/>
            <person name="Garavelou S."/>
            <person name="Gordon K.H.J."/>
            <person name="Gunaratna R.T."/>
            <person name="Han Y."/>
            <person name="Hauser F."/>
            <person name="He Y."/>
            <person name="Heidel-Fischer H."/>
            <person name="Hirsh A."/>
            <person name="Hu Y."/>
            <person name="Jiang H."/>
            <person name="Kalra D."/>
            <person name="Klinner C."/>
            <person name="Konig C."/>
            <person name="Kovar C."/>
            <person name="Kroll A.R."/>
            <person name="Kuwar S.S."/>
            <person name="Lee S.L."/>
            <person name="Lehman R."/>
            <person name="Li K."/>
            <person name="Li Z."/>
            <person name="Liang H."/>
            <person name="Lovelace S."/>
            <person name="Lu Z."/>
            <person name="Mansfield J.H."/>
            <person name="McCulloch K.J."/>
            <person name="Mathew T."/>
            <person name="Morton B."/>
            <person name="Muzny D.M."/>
            <person name="Neunemann D."/>
            <person name="Ongeri F."/>
            <person name="Pauchet Y."/>
            <person name="Pu L.L."/>
            <person name="Pyrousis I."/>
            <person name="Rao X.J."/>
            <person name="Redding A."/>
            <person name="Roesel C."/>
            <person name="Sanchez-Gracia A."/>
            <person name="Schaack S."/>
            <person name="Shukla A."/>
            <person name="Tetreau G."/>
            <person name="Wang Y."/>
            <person name="Xiong G.H."/>
            <person name="Traut W."/>
            <person name="Walsh T.K."/>
            <person name="Worley K.C."/>
            <person name="Wu D."/>
            <person name="Wu W."/>
            <person name="Wu Y.Q."/>
            <person name="Zhang X."/>
            <person name="Zou Z."/>
            <person name="Zucker H."/>
            <person name="Briscoe A.D."/>
            <person name="Burmester T."/>
            <person name="Clem R.J."/>
            <person name="Feyereisen R."/>
            <person name="Grimmelikhuijzen C.J.P."/>
            <person name="Hamodrakas S.J."/>
            <person name="Hansson B.S."/>
            <person name="Huguet E."/>
            <person name="Jermiin L.S."/>
            <person name="Lan Q."/>
            <person name="Lehman H.K."/>
            <person name="Lorenzen M."/>
            <person name="Merzendorfer H."/>
            <person name="Michalopoulos I."/>
            <person name="Morton D.B."/>
            <person name="Muthukrishnan S."/>
            <person name="Oakeshott J.G."/>
            <person name="Palmer W."/>
            <person name="Park Y."/>
            <person name="Passarelli A.L."/>
            <person name="Rozas J."/>
            <person name="Schwartz L.M."/>
            <person name="Smith W."/>
            <person name="Southgate A."/>
            <person name="Vilcinskas A."/>
            <person name="Vogt R."/>
            <person name="Wang P."/>
            <person name="Werren J."/>
            <person name="Yu X.Q."/>
            <person name="Zhou J.J."/>
            <person name="Brown S.J."/>
            <person name="Scherer S.E."/>
            <person name="Richards S."/>
            <person name="Blissard G.W."/>
        </authorList>
    </citation>
    <scope>NUCLEOTIDE SEQUENCE</scope>
</reference>
<feature type="transmembrane region" description="Helical" evidence="5">
    <location>
        <begin position="149"/>
        <end position="168"/>
    </location>
</feature>
<feature type="domain" description="Major facilitator superfamily (MFS) profile" evidence="6">
    <location>
        <begin position="1"/>
        <end position="434"/>
    </location>
</feature>
<dbReference type="GO" id="GO:0006820">
    <property type="term" value="P:monoatomic anion transport"/>
    <property type="evidence" value="ECO:0007669"/>
    <property type="project" value="TreeGrafter"/>
</dbReference>